<accession>F2DS58</accession>
<dbReference type="AlphaFoldDB" id="F2DS58"/>
<sequence>MDMVVCGVVVRQRRGRGEGKMKRGGRGRRRAHGEAPPSVDLAVNGKNATHHLHLRAVTQVNIWSYANHEVLHKIDIDHLENVFCTKFIEETSDEVLV</sequence>
<dbReference type="EMBL" id="AK366726">
    <property type="protein sequence ID" value="BAJ97929.1"/>
    <property type="molecule type" value="mRNA"/>
</dbReference>
<name>F2DS58_HORVV</name>
<reference evidence="2" key="1">
    <citation type="journal article" date="2011" name="Plant Physiol.">
        <title>Comprehensive sequence analysis of 24,783 barley full-length cDNAs derived from 12 clone libraries.</title>
        <authorList>
            <person name="Matsumoto T."/>
            <person name="Tanaka T."/>
            <person name="Sakai H."/>
            <person name="Amano N."/>
            <person name="Kanamori H."/>
            <person name="Kurita K."/>
            <person name="Kikuta A."/>
            <person name="Kamiya K."/>
            <person name="Yamamoto M."/>
            <person name="Ikawa H."/>
            <person name="Fujii N."/>
            <person name="Hori K."/>
            <person name="Itoh T."/>
            <person name="Sato K."/>
        </authorList>
    </citation>
    <scope>NUCLEOTIDE SEQUENCE</scope>
    <source>
        <tissue evidence="2">Shoot and root</tissue>
    </source>
</reference>
<evidence type="ECO:0000313" key="2">
    <source>
        <dbReference type="EMBL" id="BAJ97929.1"/>
    </source>
</evidence>
<evidence type="ECO:0000256" key="1">
    <source>
        <dbReference type="SAM" id="MobiDB-lite"/>
    </source>
</evidence>
<feature type="region of interest" description="Disordered" evidence="1">
    <location>
        <begin position="14"/>
        <end position="40"/>
    </location>
</feature>
<organism evidence="2">
    <name type="scientific">Hordeum vulgare subsp. vulgare</name>
    <name type="common">Domesticated barley</name>
    <dbReference type="NCBI Taxonomy" id="112509"/>
    <lineage>
        <taxon>Eukaryota</taxon>
        <taxon>Viridiplantae</taxon>
        <taxon>Streptophyta</taxon>
        <taxon>Embryophyta</taxon>
        <taxon>Tracheophyta</taxon>
        <taxon>Spermatophyta</taxon>
        <taxon>Magnoliopsida</taxon>
        <taxon>Liliopsida</taxon>
        <taxon>Poales</taxon>
        <taxon>Poaceae</taxon>
        <taxon>BOP clade</taxon>
        <taxon>Pooideae</taxon>
        <taxon>Triticodae</taxon>
        <taxon>Triticeae</taxon>
        <taxon>Hordeinae</taxon>
        <taxon>Hordeum</taxon>
    </lineage>
</organism>
<protein>
    <submittedName>
        <fullName evidence="2">Predicted protein</fullName>
    </submittedName>
</protein>
<dbReference type="ExpressionAtlas" id="F2DS58">
    <property type="expression patterns" value="baseline"/>
</dbReference>
<proteinExistence type="evidence at transcript level"/>
<feature type="compositionally biased region" description="Basic residues" evidence="1">
    <location>
        <begin position="22"/>
        <end position="31"/>
    </location>
</feature>